<dbReference type="AlphaFoldDB" id="A0A267MN65"/>
<evidence type="ECO:0000313" key="4">
    <source>
        <dbReference type="EMBL" id="PAB60315.1"/>
    </source>
</evidence>
<dbReference type="SUPFAM" id="SSF56349">
    <property type="entry name" value="DNA breaking-rejoining enzymes"/>
    <property type="match status" value="1"/>
</dbReference>
<dbReference type="InterPro" id="IPR002104">
    <property type="entry name" value="Integrase_catalytic"/>
</dbReference>
<evidence type="ECO:0000256" key="1">
    <source>
        <dbReference type="ARBA" id="ARBA00023172"/>
    </source>
</evidence>
<dbReference type="InterPro" id="IPR050090">
    <property type="entry name" value="Tyrosine_recombinase_XerCD"/>
</dbReference>
<evidence type="ECO:0000256" key="2">
    <source>
        <dbReference type="SAM" id="Phobius"/>
    </source>
</evidence>
<keyword evidence="2" id="KW-0472">Membrane</keyword>
<keyword evidence="2" id="KW-0812">Transmembrane</keyword>
<dbReference type="Proteomes" id="UP000216024">
    <property type="component" value="Unassembled WGS sequence"/>
</dbReference>
<dbReference type="GO" id="GO:0003677">
    <property type="term" value="F:DNA binding"/>
    <property type="evidence" value="ECO:0007669"/>
    <property type="project" value="InterPro"/>
</dbReference>
<sequence length="195" mass="22189">MLKRETAILFVIYSAGLILGEVIILKVDDIDSKRMMIHIKQAKGRKYRYTVLSDTALKILRQYAKEYRPKDWLFPGGNEGEHLHDRSVQKIFKRACEKAKIKKNATVHILRHSFATHLLEGGTDLRCAILERGYMCIASCSSGSGDPFFIPINQGDNPPVFRVFHDFGEDTDLILKEGMSLVAEKLSDFFRNAIV</sequence>
<keyword evidence="2" id="KW-1133">Transmembrane helix</keyword>
<dbReference type="OrthoDB" id="9801717at2"/>
<dbReference type="PROSITE" id="PS51898">
    <property type="entry name" value="TYR_RECOMBINASE"/>
    <property type="match status" value="1"/>
</dbReference>
<dbReference type="GO" id="GO:0006310">
    <property type="term" value="P:DNA recombination"/>
    <property type="evidence" value="ECO:0007669"/>
    <property type="project" value="UniProtKB-KW"/>
</dbReference>
<name>A0A267MN65_9FIRM</name>
<feature type="transmembrane region" description="Helical" evidence="2">
    <location>
        <begin position="6"/>
        <end position="27"/>
    </location>
</feature>
<keyword evidence="1" id="KW-0233">DNA recombination</keyword>
<keyword evidence="5" id="KW-1185">Reference proteome</keyword>
<feature type="domain" description="Tyr recombinase" evidence="3">
    <location>
        <begin position="1"/>
        <end position="157"/>
    </location>
</feature>
<accession>A0A267MN65</accession>
<evidence type="ECO:0000259" key="3">
    <source>
        <dbReference type="PROSITE" id="PS51898"/>
    </source>
</evidence>
<reference evidence="4 5" key="1">
    <citation type="submission" date="2017-06" db="EMBL/GenBank/DDBJ databases">
        <title>Draft genome sequence of anaerobic fermentative bacterium Anaeromicrobium sediminis DY2726D isolated from West Pacific Ocean sediments.</title>
        <authorList>
            <person name="Zeng X."/>
        </authorList>
    </citation>
    <scope>NUCLEOTIDE SEQUENCE [LARGE SCALE GENOMIC DNA]</scope>
    <source>
        <strain evidence="4 5">DY2726D</strain>
    </source>
</reference>
<dbReference type="EMBL" id="NIBG01000003">
    <property type="protein sequence ID" value="PAB60315.1"/>
    <property type="molecule type" value="Genomic_DNA"/>
</dbReference>
<dbReference type="GO" id="GO:0015074">
    <property type="term" value="P:DNA integration"/>
    <property type="evidence" value="ECO:0007669"/>
    <property type="project" value="InterPro"/>
</dbReference>
<evidence type="ECO:0000313" key="5">
    <source>
        <dbReference type="Proteomes" id="UP000216024"/>
    </source>
</evidence>
<proteinExistence type="predicted"/>
<dbReference type="InterPro" id="IPR013762">
    <property type="entry name" value="Integrase-like_cat_sf"/>
</dbReference>
<dbReference type="PANTHER" id="PTHR30349">
    <property type="entry name" value="PHAGE INTEGRASE-RELATED"/>
    <property type="match status" value="1"/>
</dbReference>
<organism evidence="4 5">
    <name type="scientific">Anaeromicrobium sediminis</name>
    <dbReference type="NCBI Taxonomy" id="1478221"/>
    <lineage>
        <taxon>Bacteria</taxon>
        <taxon>Bacillati</taxon>
        <taxon>Bacillota</taxon>
        <taxon>Clostridia</taxon>
        <taxon>Peptostreptococcales</taxon>
        <taxon>Thermotaleaceae</taxon>
        <taxon>Anaeromicrobium</taxon>
    </lineage>
</organism>
<dbReference type="Gene3D" id="1.10.443.10">
    <property type="entry name" value="Intergrase catalytic core"/>
    <property type="match status" value="1"/>
</dbReference>
<dbReference type="PANTHER" id="PTHR30349:SF64">
    <property type="entry name" value="PROPHAGE INTEGRASE INTD-RELATED"/>
    <property type="match status" value="1"/>
</dbReference>
<dbReference type="Pfam" id="PF00589">
    <property type="entry name" value="Phage_integrase"/>
    <property type="match status" value="1"/>
</dbReference>
<gene>
    <name evidence="4" type="ORF">CCE28_05310</name>
</gene>
<comment type="caution">
    <text evidence="4">The sequence shown here is derived from an EMBL/GenBank/DDBJ whole genome shotgun (WGS) entry which is preliminary data.</text>
</comment>
<dbReference type="InterPro" id="IPR011010">
    <property type="entry name" value="DNA_brk_join_enz"/>
</dbReference>
<protein>
    <recommendedName>
        <fullName evidence="3">Tyr recombinase domain-containing protein</fullName>
    </recommendedName>
</protein>